<evidence type="ECO:0000256" key="1">
    <source>
        <dbReference type="SAM" id="MobiDB-lite"/>
    </source>
</evidence>
<organism evidence="2 3">
    <name type="scientific">Helicocarpus griseus UAMH5409</name>
    <dbReference type="NCBI Taxonomy" id="1447875"/>
    <lineage>
        <taxon>Eukaryota</taxon>
        <taxon>Fungi</taxon>
        <taxon>Dikarya</taxon>
        <taxon>Ascomycota</taxon>
        <taxon>Pezizomycotina</taxon>
        <taxon>Eurotiomycetes</taxon>
        <taxon>Eurotiomycetidae</taxon>
        <taxon>Onygenales</taxon>
        <taxon>Ajellomycetaceae</taxon>
        <taxon>Helicocarpus</taxon>
    </lineage>
</organism>
<feature type="compositionally biased region" description="Basic and acidic residues" evidence="1">
    <location>
        <begin position="60"/>
        <end position="76"/>
    </location>
</feature>
<keyword evidence="3" id="KW-1185">Reference proteome</keyword>
<evidence type="ECO:0000313" key="3">
    <source>
        <dbReference type="Proteomes" id="UP000223968"/>
    </source>
</evidence>
<dbReference type="AlphaFoldDB" id="A0A2B7XZ83"/>
<feature type="compositionally biased region" description="Acidic residues" evidence="1">
    <location>
        <begin position="49"/>
        <end position="59"/>
    </location>
</feature>
<protein>
    <submittedName>
        <fullName evidence="2">Uncharacterized protein</fullName>
    </submittedName>
</protein>
<name>A0A2B7XZ83_9EURO</name>
<dbReference type="Proteomes" id="UP000223968">
    <property type="component" value="Unassembled WGS sequence"/>
</dbReference>
<dbReference type="EMBL" id="PDNB01000012">
    <property type="protein sequence ID" value="PGH17114.1"/>
    <property type="molecule type" value="Genomic_DNA"/>
</dbReference>
<reference evidence="2 3" key="1">
    <citation type="submission" date="2017-10" db="EMBL/GenBank/DDBJ databases">
        <title>Comparative genomics in systemic dimorphic fungi from Ajellomycetaceae.</title>
        <authorList>
            <person name="Munoz J.F."/>
            <person name="Mcewen J.G."/>
            <person name="Clay O.K."/>
            <person name="Cuomo C.A."/>
        </authorList>
    </citation>
    <scope>NUCLEOTIDE SEQUENCE [LARGE SCALE GENOMIC DNA]</scope>
    <source>
        <strain evidence="2 3">UAMH5409</strain>
    </source>
</reference>
<evidence type="ECO:0000313" key="2">
    <source>
        <dbReference type="EMBL" id="PGH17114.1"/>
    </source>
</evidence>
<comment type="caution">
    <text evidence="2">The sequence shown here is derived from an EMBL/GenBank/DDBJ whole genome shotgun (WGS) entry which is preliminary data.</text>
</comment>
<sequence length="201" mass="22215">MPAKIDTKSLPPTSYCRLRGESDPVASAYDMETLKDLVNKVTWAITGMDDEEELDDSGNEEEHASAAVCSKEHDDGGVPAEGSVVPHGAPKARRRKGTRGREGMRQNTIPFTWDDSSGKADWHKFEIPGGRVRLWDQMLGYAYSSSRVSKVLESTARPKSGRGDHCKNVKFGVIRNQLGRAELALLFAVDAKNNTWNPLKQ</sequence>
<accession>A0A2B7XZ83</accession>
<feature type="region of interest" description="Disordered" evidence="1">
    <location>
        <begin position="1"/>
        <end position="22"/>
    </location>
</feature>
<feature type="region of interest" description="Disordered" evidence="1">
    <location>
        <begin position="49"/>
        <end position="101"/>
    </location>
</feature>
<dbReference type="OrthoDB" id="4185537at2759"/>
<gene>
    <name evidence="2" type="ORF">AJ79_01252</name>
</gene>
<proteinExistence type="predicted"/>
<dbReference type="STRING" id="1447875.A0A2B7XZ83"/>